<proteinExistence type="predicted"/>
<dbReference type="RefSeq" id="WP_085798860.1">
    <property type="nucleotide sequence ID" value="NZ_FWXB01000002.1"/>
</dbReference>
<evidence type="ECO:0000313" key="2">
    <source>
        <dbReference type="Proteomes" id="UP000193224"/>
    </source>
</evidence>
<keyword evidence="2" id="KW-1185">Reference proteome</keyword>
<dbReference type="OrthoDB" id="7867343at2"/>
<organism evidence="1 2">
    <name type="scientific">Roseovarius aestuarii</name>
    <dbReference type="NCBI Taxonomy" id="475083"/>
    <lineage>
        <taxon>Bacteria</taxon>
        <taxon>Pseudomonadati</taxon>
        <taxon>Pseudomonadota</taxon>
        <taxon>Alphaproteobacteria</taxon>
        <taxon>Rhodobacterales</taxon>
        <taxon>Roseobacteraceae</taxon>
        <taxon>Roseovarius</taxon>
    </lineage>
</organism>
<evidence type="ECO:0000313" key="1">
    <source>
        <dbReference type="EMBL" id="SMC10880.1"/>
    </source>
</evidence>
<dbReference type="EMBL" id="FWXB01000002">
    <property type="protein sequence ID" value="SMC10880.1"/>
    <property type="molecule type" value="Genomic_DNA"/>
</dbReference>
<protein>
    <recommendedName>
        <fullName evidence="3">NADH dehydrogenase subunit E</fullName>
    </recommendedName>
</protein>
<accession>A0A1X7BMY9</accession>
<evidence type="ECO:0008006" key="3">
    <source>
        <dbReference type="Google" id="ProtNLM"/>
    </source>
</evidence>
<sequence>MKTGIRLGIFGIAIGLSGCALPPDGVSQQDIANYEAAVASIGCVMAHESDYLPVEFQAGLTREQTLAITKYELAAERAVSLPEGGVKLTTGACAG</sequence>
<gene>
    <name evidence="1" type="ORF">ROA7745_00688</name>
</gene>
<dbReference type="AlphaFoldDB" id="A0A1X7BMY9"/>
<name>A0A1X7BMY9_9RHOB</name>
<dbReference type="Proteomes" id="UP000193224">
    <property type="component" value="Unassembled WGS sequence"/>
</dbReference>
<dbReference type="PROSITE" id="PS51257">
    <property type="entry name" value="PROKAR_LIPOPROTEIN"/>
    <property type="match status" value="1"/>
</dbReference>
<reference evidence="1 2" key="1">
    <citation type="submission" date="2017-03" db="EMBL/GenBank/DDBJ databases">
        <authorList>
            <person name="Afonso C.L."/>
            <person name="Miller P.J."/>
            <person name="Scott M.A."/>
            <person name="Spackman E."/>
            <person name="Goraichik I."/>
            <person name="Dimitrov K.M."/>
            <person name="Suarez D.L."/>
            <person name="Swayne D.E."/>
        </authorList>
    </citation>
    <scope>NUCLEOTIDE SEQUENCE [LARGE SCALE GENOMIC DNA]</scope>
    <source>
        <strain evidence="1 2">CECT 7745</strain>
    </source>
</reference>